<dbReference type="HOGENOM" id="CLU_2670908_0_0_1"/>
<gene>
    <name evidence="1" type="ORF">COCSADRAFT_37713</name>
</gene>
<proteinExistence type="predicted"/>
<accession>M2T1B2</accession>
<reference evidence="1 2" key="1">
    <citation type="journal article" date="2012" name="PLoS Pathog.">
        <title>Diverse lifestyles and strategies of plant pathogenesis encoded in the genomes of eighteen Dothideomycetes fungi.</title>
        <authorList>
            <person name="Ohm R.A."/>
            <person name="Feau N."/>
            <person name="Henrissat B."/>
            <person name="Schoch C.L."/>
            <person name="Horwitz B.A."/>
            <person name="Barry K.W."/>
            <person name="Condon B.J."/>
            <person name="Copeland A.C."/>
            <person name="Dhillon B."/>
            <person name="Glaser F."/>
            <person name="Hesse C.N."/>
            <person name="Kosti I."/>
            <person name="LaButti K."/>
            <person name="Lindquist E.A."/>
            <person name="Lucas S."/>
            <person name="Salamov A.A."/>
            <person name="Bradshaw R.E."/>
            <person name="Ciuffetti L."/>
            <person name="Hamelin R.C."/>
            <person name="Kema G.H.J."/>
            <person name="Lawrence C."/>
            <person name="Scott J.A."/>
            <person name="Spatafora J.W."/>
            <person name="Turgeon B.G."/>
            <person name="de Wit P.J.G.M."/>
            <person name="Zhong S."/>
            <person name="Goodwin S.B."/>
            <person name="Grigoriev I.V."/>
        </authorList>
    </citation>
    <scope>NUCLEOTIDE SEQUENCE [LARGE SCALE GENOMIC DNA]</scope>
    <source>
        <strain evidence="2">ND90Pr / ATCC 201652</strain>
    </source>
</reference>
<evidence type="ECO:0000313" key="1">
    <source>
        <dbReference type="EMBL" id="EMD62812.1"/>
    </source>
</evidence>
<dbReference type="AlphaFoldDB" id="M2T1B2"/>
<dbReference type="Proteomes" id="UP000016934">
    <property type="component" value="Unassembled WGS sequence"/>
</dbReference>
<dbReference type="GeneID" id="19139060"/>
<organism evidence="1 2">
    <name type="scientific">Cochliobolus sativus (strain ND90Pr / ATCC 201652)</name>
    <name type="common">Common root rot and spot blotch fungus</name>
    <name type="synonym">Bipolaris sorokiniana</name>
    <dbReference type="NCBI Taxonomy" id="665912"/>
    <lineage>
        <taxon>Eukaryota</taxon>
        <taxon>Fungi</taxon>
        <taxon>Dikarya</taxon>
        <taxon>Ascomycota</taxon>
        <taxon>Pezizomycotina</taxon>
        <taxon>Dothideomycetes</taxon>
        <taxon>Pleosporomycetidae</taxon>
        <taxon>Pleosporales</taxon>
        <taxon>Pleosporineae</taxon>
        <taxon>Pleosporaceae</taxon>
        <taxon>Bipolaris</taxon>
    </lineage>
</organism>
<sequence>MVPRQQVTFYLFPIIGSFSPATFLPQAYFADRTPAISPPAPFVAAYPAARNPQVAKHPKIHWFSFLSVPSLPVGY</sequence>
<dbReference type="EMBL" id="KB445645">
    <property type="protein sequence ID" value="EMD62812.1"/>
    <property type="molecule type" value="Genomic_DNA"/>
</dbReference>
<keyword evidence="2" id="KW-1185">Reference proteome</keyword>
<reference evidence="2" key="2">
    <citation type="journal article" date="2013" name="PLoS Genet.">
        <title>Comparative genome structure, secondary metabolite, and effector coding capacity across Cochliobolus pathogens.</title>
        <authorList>
            <person name="Condon B.J."/>
            <person name="Leng Y."/>
            <person name="Wu D."/>
            <person name="Bushley K.E."/>
            <person name="Ohm R.A."/>
            <person name="Otillar R."/>
            <person name="Martin J."/>
            <person name="Schackwitz W."/>
            <person name="Grimwood J."/>
            <person name="MohdZainudin N."/>
            <person name="Xue C."/>
            <person name="Wang R."/>
            <person name="Manning V.A."/>
            <person name="Dhillon B."/>
            <person name="Tu Z.J."/>
            <person name="Steffenson B.J."/>
            <person name="Salamov A."/>
            <person name="Sun H."/>
            <person name="Lowry S."/>
            <person name="LaButti K."/>
            <person name="Han J."/>
            <person name="Copeland A."/>
            <person name="Lindquist E."/>
            <person name="Barry K."/>
            <person name="Schmutz J."/>
            <person name="Baker S.E."/>
            <person name="Ciuffetti L.M."/>
            <person name="Grigoriev I.V."/>
            <person name="Zhong S."/>
            <person name="Turgeon B.G."/>
        </authorList>
    </citation>
    <scope>NUCLEOTIDE SEQUENCE [LARGE SCALE GENOMIC DNA]</scope>
    <source>
        <strain evidence="2">ND90Pr / ATCC 201652</strain>
    </source>
</reference>
<dbReference type="RefSeq" id="XP_007700966.1">
    <property type="nucleotide sequence ID" value="XM_007702776.1"/>
</dbReference>
<dbReference type="KEGG" id="bsc:COCSADRAFT_37713"/>
<name>M2T1B2_COCSN</name>
<evidence type="ECO:0000313" key="2">
    <source>
        <dbReference type="Proteomes" id="UP000016934"/>
    </source>
</evidence>
<protein>
    <submittedName>
        <fullName evidence="1">Uncharacterized protein</fullName>
    </submittedName>
</protein>